<feature type="transmembrane region" description="Helical" evidence="2">
    <location>
        <begin position="12"/>
        <end position="34"/>
    </location>
</feature>
<feature type="region of interest" description="Disordered" evidence="1">
    <location>
        <begin position="50"/>
        <end position="75"/>
    </location>
</feature>
<evidence type="ECO:0000313" key="4">
    <source>
        <dbReference type="Proteomes" id="UP001454086"/>
    </source>
</evidence>
<keyword evidence="2" id="KW-0472">Membrane</keyword>
<keyword evidence="2" id="KW-0812">Transmembrane</keyword>
<dbReference type="Proteomes" id="UP001454086">
    <property type="component" value="Unassembled WGS sequence"/>
</dbReference>
<evidence type="ECO:0000256" key="2">
    <source>
        <dbReference type="SAM" id="Phobius"/>
    </source>
</evidence>
<accession>A0ABV1D9P1</accession>
<feature type="compositionally biased region" description="Basic and acidic residues" evidence="1">
    <location>
        <begin position="64"/>
        <end position="75"/>
    </location>
</feature>
<evidence type="ECO:0000313" key="3">
    <source>
        <dbReference type="EMBL" id="MEQ2427097.1"/>
    </source>
</evidence>
<gene>
    <name evidence="3" type="ORF">WMQ36_19190</name>
</gene>
<dbReference type="RefSeq" id="WP_157045628.1">
    <property type="nucleotide sequence ID" value="NZ_JBBMFM010000088.1"/>
</dbReference>
<proteinExistence type="predicted"/>
<comment type="caution">
    <text evidence="3">The sequence shown here is derived from an EMBL/GenBank/DDBJ whole genome shotgun (WGS) entry which is preliminary data.</text>
</comment>
<name>A0ABV1D9P1_9FIRM</name>
<protein>
    <submittedName>
        <fullName evidence="3">Uncharacterized protein</fullName>
    </submittedName>
</protein>
<dbReference type="EMBL" id="JBBMFM010000088">
    <property type="protein sequence ID" value="MEQ2427097.1"/>
    <property type="molecule type" value="Genomic_DNA"/>
</dbReference>
<sequence>MKRKKHITRKILIIAIGMVVYWNAFIRGGFFASLKDMVQIRYMEEQDAVRDHMTSNGRVEPAPDGDRMEKDGRHEGKIQKEGVTIILDKGSVSIFRLEEHMEPGSD</sequence>
<organism evidence="3 4">
    <name type="scientific">Enterocloster hominis</name>
    <name type="common">ex Hitch et al. 2024</name>
    <dbReference type="NCBI Taxonomy" id="1917870"/>
    <lineage>
        <taxon>Bacteria</taxon>
        <taxon>Bacillati</taxon>
        <taxon>Bacillota</taxon>
        <taxon>Clostridia</taxon>
        <taxon>Lachnospirales</taxon>
        <taxon>Lachnospiraceae</taxon>
        <taxon>Enterocloster</taxon>
    </lineage>
</organism>
<keyword evidence="4" id="KW-1185">Reference proteome</keyword>
<evidence type="ECO:0000256" key="1">
    <source>
        <dbReference type="SAM" id="MobiDB-lite"/>
    </source>
</evidence>
<keyword evidence="2" id="KW-1133">Transmembrane helix</keyword>
<reference evidence="3 4" key="1">
    <citation type="submission" date="2024-03" db="EMBL/GenBank/DDBJ databases">
        <title>Human intestinal bacterial collection.</title>
        <authorList>
            <person name="Pauvert C."/>
            <person name="Hitch T.C.A."/>
            <person name="Clavel T."/>
        </authorList>
    </citation>
    <scope>NUCLEOTIDE SEQUENCE [LARGE SCALE GENOMIC DNA]</scope>
    <source>
        <strain evidence="3 4">CLA-SR-H021</strain>
    </source>
</reference>